<accession>A0A2N9JD11</accession>
<dbReference type="AlphaFoldDB" id="A0A2N9JD11"/>
<evidence type="ECO:0000313" key="1">
    <source>
        <dbReference type="EMBL" id="SPD85440.1"/>
    </source>
</evidence>
<reference evidence="1 2" key="1">
    <citation type="submission" date="2018-02" db="EMBL/GenBank/DDBJ databases">
        <authorList>
            <person name="Cohen D.B."/>
            <person name="Kent A.D."/>
        </authorList>
    </citation>
    <scope>NUCLEOTIDE SEQUENCE [LARGE SCALE GENOMIC DNA]</scope>
    <source>
        <strain evidence="1">1</strain>
    </source>
</reference>
<dbReference type="Proteomes" id="UP000238164">
    <property type="component" value="Chromosome 1"/>
</dbReference>
<organism evidence="1 2">
    <name type="scientific">Micropruina glycogenica</name>
    <dbReference type="NCBI Taxonomy" id="75385"/>
    <lineage>
        <taxon>Bacteria</taxon>
        <taxon>Bacillati</taxon>
        <taxon>Actinomycetota</taxon>
        <taxon>Actinomycetes</taxon>
        <taxon>Propionibacteriales</taxon>
        <taxon>Nocardioidaceae</taxon>
        <taxon>Micropruina</taxon>
    </lineage>
</organism>
<dbReference type="KEGG" id="mgg:MPLG2_0404"/>
<proteinExistence type="predicted"/>
<gene>
    <name evidence="1" type="ORF">MPLG2_0404</name>
</gene>
<evidence type="ECO:0000313" key="2">
    <source>
        <dbReference type="Proteomes" id="UP000238164"/>
    </source>
</evidence>
<sequence length="172" mass="18996">MSRRLPSARAVAPGGASLEEKLPEELPGHAAAIPHPEHVERVGAWTDRLLQALSGHREQPATARHWLKPTEELPAHVLQVVFAPTPGAASVELLVGGEDERPVIRVDGNFCAWPEGEDDDFESKTFEQAVLDESVAVLDALLGDVPREPLRAWRIADADGRWREFYARKLSF</sequence>
<dbReference type="EMBL" id="LT985188">
    <property type="protein sequence ID" value="SPD85440.1"/>
    <property type="molecule type" value="Genomic_DNA"/>
</dbReference>
<keyword evidence="2" id="KW-1185">Reference proteome</keyword>
<name>A0A2N9JD11_9ACTN</name>
<protein>
    <submittedName>
        <fullName evidence="1">Uncharacterized protein</fullName>
    </submittedName>
</protein>